<dbReference type="GO" id="GO:0030430">
    <property type="term" value="C:host cell cytoplasm"/>
    <property type="evidence" value="ECO:0007669"/>
    <property type="project" value="UniProtKB-SubCell"/>
</dbReference>
<feature type="region of interest" description="Disordered" evidence="3">
    <location>
        <begin position="49"/>
        <end position="73"/>
    </location>
</feature>
<evidence type="ECO:0000313" key="7">
    <source>
        <dbReference type="EMBL" id="QCX08130.1"/>
    </source>
</evidence>
<proteinExistence type="predicted"/>
<evidence type="ECO:0000259" key="4">
    <source>
        <dbReference type="Pfam" id="PF01543"/>
    </source>
</evidence>
<accession>A0A4Y5PUL2</accession>
<gene>
    <name evidence="5" type="primary">POLY</name>
</gene>
<reference evidence="5" key="1">
    <citation type="journal article" date="2019" name="PLoS ONE">
        <title>Complete genome sequencing and evolutionary analysis of HCV subtype 6xg from IDUs in Yunnan, China.</title>
        <authorList>
            <person name="Chen M."/>
            <person name="Ma Y."/>
            <person name="Chen H."/>
            <person name="Dai J."/>
            <person name="Luo H."/>
            <person name="Jia M."/>
            <person name="Song Z."/>
        </authorList>
    </citation>
    <scope>NUCLEOTIDE SEQUENCE</scope>
    <source>
        <strain evidence="5">14DH40</strain>
        <strain evidence="6">14DH51</strain>
        <strain evidence="7">14DH76</strain>
    </source>
</reference>
<feature type="domain" description="Hepatitis C virus Core protein N-terminal" evidence="4">
    <location>
        <begin position="2"/>
        <end position="124"/>
    </location>
</feature>
<evidence type="ECO:0000256" key="1">
    <source>
        <dbReference type="ARBA" id="ARBA00004192"/>
    </source>
</evidence>
<feature type="region of interest" description="Disordered" evidence="3">
    <location>
        <begin position="1"/>
        <end position="26"/>
    </location>
</feature>
<dbReference type="GO" id="GO:0005198">
    <property type="term" value="F:structural molecule activity"/>
    <property type="evidence" value="ECO:0007669"/>
    <property type="project" value="InterPro"/>
</dbReference>
<dbReference type="EMBL" id="MK139016">
    <property type="protein sequence ID" value="QCX08118.1"/>
    <property type="molecule type" value="Genomic_DNA"/>
</dbReference>
<comment type="subcellular location">
    <subcellularLocation>
        <location evidence="1">Host cytoplasm</location>
    </subcellularLocation>
</comment>
<sequence precursor="true">MSTLPKPQRKPKETPTVAHRTSSSRAAVRSLVESTCCRAGAHVWVCARRGRPLNDPSPEAGASPYQRRASQRAGTGLSLVTLGPFMGMRAADGQGGSCPRAVLALIGAPMTPGGGHAIWVRSSIP</sequence>
<evidence type="ECO:0000256" key="3">
    <source>
        <dbReference type="SAM" id="MobiDB-lite"/>
    </source>
</evidence>
<evidence type="ECO:0000313" key="5">
    <source>
        <dbReference type="EMBL" id="QCX08118.1"/>
    </source>
</evidence>
<dbReference type="InterPro" id="IPR002522">
    <property type="entry name" value="HCV_core_N"/>
</dbReference>
<evidence type="ECO:0000313" key="6">
    <source>
        <dbReference type="EMBL" id="QCX08124.1"/>
    </source>
</evidence>
<dbReference type="GO" id="GO:0019028">
    <property type="term" value="C:viral capsid"/>
    <property type="evidence" value="ECO:0007669"/>
    <property type="project" value="InterPro"/>
</dbReference>
<organism evidence="5">
    <name type="scientific">Hepacivirus hominis</name>
    <dbReference type="NCBI Taxonomy" id="3052230"/>
    <lineage>
        <taxon>Viruses</taxon>
        <taxon>Riboviria</taxon>
        <taxon>Orthornavirae</taxon>
        <taxon>Kitrinoviricota</taxon>
        <taxon>Flasuviricetes</taxon>
        <taxon>Amarillovirales</taxon>
        <taxon>Flaviviridae</taxon>
        <taxon>Hepacivirus</taxon>
    </lineage>
</organism>
<keyword evidence="2" id="KW-1035">Host cytoplasm</keyword>
<dbReference type="EMBL" id="MK139019">
    <property type="protein sequence ID" value="QCX08124.1"/>
    <property type="molecule type" value="Genomic_DNA"/>
</dbReference>
<dbReference type="Pfam" id="PF01543">
    <property type="entry name" value="HCV_capsid"/>
    <property type="match status" value="1"/>
</dbReference>
<evidence type="ECO:0000256" key="2">
    <source>
        <dbReference type="ARBA" id="ARBA00023200"/>
    </source>
</evidence>
<name>A0A4Y5PUL2_9HEPC</name>
<protein>
    <submittedName>
        <fullName evidence="5">Protein F</fullName>
    </submittedName>
</protein>
<dbReference type="EMBL" id="MK139022">
    <property type="protein sequence ID" value="QCX08130.1"/>
    <property type="molecule type" value="Genomic_DNA"/>
</dbReference>